<feature type="transmembrane region" description="Helical" evidence="10">
    <location>
        <begin position="283"/>
        <end position="303"/>
    </location>
</feature>
<protein>
    <recommendedName>
        <fullName evidence="8">Quinate transporter</fullName>
    </recommendedName>
</protein>
<dbReference type="InterPro" id="IPR003663">
    <property type="entry name" value="Sugar/inositol_transpt"/>
</dbReference>
<dbReference type="AlphaFoldDB" id="A0A074WWR0"/>
<evidence type="ECO:0000256" key="7">
    <source>
        <dbReference type="ARBA" id="ARBA00023136"/>
    </source>
</evidence>
<evidence type="ECO:0000256" key="3">
    <source>
        <dbReference type="ARBA" id="ARBA00022448"/>
    </source>
</evidence>
<dbReference type="InterPro" id="IPR050360">
    <property type="entry name" value="MFS_Sugar_Transporters"/>
</dbReference>
<dbReference type="Proteomes" id="UP000027730">
    <property type="component" value="Unassembled WGS sequence"/>
</dbReference>
<dbReference type="PRINTS" id="PR00171">
    <property type="entry name" value="SUGRTRNSPORT"/>
</dbReference>
<keyword evidence="5" id="KW-0672">Quinate metabolism</keyword>
<dbReference type="RefSeq" id="XP_013428548.1">
    <property type="nucleotide sequence ID" value="XM_013573094.1"/>
</dbReference>
<comment type="similarity">
    <text evidence="2 9">Belongs to the major facilitator superfamily. Sugar transporter (TC 2.A.1.1) family.</text>
</comment>
<dbReference type="FunFam" id="1.20.1250.20:FF:000026">
    <property type="entry name" value="MFS quinate transporter QutD"/>
    <property type="match status" value="1"/>
</dbReference>
<dbReference type="STRING" id="1043004.A0A074WWR0"/>
<feature type="transmembrane region" description="Helical" evidence="10">
    <location>
        <begin position="459"/>
        <end position="478"/>
    </location>
</feature>
<dbReference type="EMBL" id="KL584707">
    <property type="protein sequence ID" value="KEQ74182.1"/>
    <property type="molecule type" value="Genomic_DNA"/>
</dbReference>
<accession>A0A074WWR0</accession>
<dbReference type="InterPro" id="IPR020846">
    <property type="entry name" value="MFS_dom"/>
</dbReference>
<dbReference type="OrthoDB" id="508119at2759"/>
<feature type="transmembrane region" description="Helical" evidence="10">
    <location>
        <begin position="21"/>
        <end position="48"/>
    </location>
</feature>
<dbReference type="NCBIfam" id="TIGR00879">
    <property type="entry name" value="SP"/>
    <property type="match status" value="1"/>
</dbReference>
<feature type="transmembrane region" description="Helical" evidence="10">
    <location>
        <begin position="100"/>
        <end position="117"/>
    </location>
</feature>
<dbReference type="InterPro" id="IPR005829">
    <property type="entry name" value="Sugar_transporter_CS"/>
</dbReference>
<gene>
    <name evidence="12" type="ORF">M436DRAFT_44197</name>
</gene>
<feature type="transmembrane region" description="Helical" evidence="10">
    <location>
        <begin position="194"/>
        <end position="213"/>
    </location>
</feature>
<dbReference type="HOGENOM" id="CLU_001265_30_12_1"/>
<dbReference type="InterPro" id="IPR036259">
    <property type="entry name" value="MFS_trans_sf"/>
</dbReference>
<evidence type="ECO:0000256" key="6">
    <source>
        <dbReference type="ARBA" id="ARBA00022989"/>
    </source>
</evidence>
<feature type="transmembrane region" description="Helical" evidence="10">
    <location>
        <begin position="393"/>
        <end position="414"/>
    </location>
</feature>
<dbReference type="PANTHER" id="PTHR48022:SF34">
    <property type="entry name" value="MAJOR FACILITATOR SUPERFAMILY (MFS) PROFILE DOMAIN-CONTAINING PROTEIN-RELATED"/>
    <property type="match status" value="1"/>
</dbReference>
<evidence type="ECO:0000313" key="13">
    <source>
        <dbReference type="Proteomes" id="UP000027730"/>
    </source>
</evidence>
<feature type="transmembrane region" description="Helical" evidence="10">
    <location>
        <begin position="159"/>
        <end position="182"/>
    </location>
</feature>
<dbReference type="GO" id="GO:0016020">
    <property type="term" value="C:membrane"/>
    <property type="evidence" value="ECO:0007669"/>
    <property type="project" value="UniProtKB-SubCell"/>
</dbReference>
<dbReference type="PROSITE" id="PS50850">
    <property type="entry name" value="MFS"/>
    <property type="match status" value="1"/>
</dbReference>
<comment type="subcellular location">
    <subcellularLocation>
        <location evidence="1">Membrane</location>
        <topology evidence="1">Multi-pass membrane protein</topology>
    </subcellularLocation>
</comment>
<feature type="transmembrane region" description="Helical" evidence="10">
    <location>
        <begin position="352"/>
        <end position="373"/>
    </location>
</feature>
<dbReference type="GO" id="GO:0005351">
    <property type="term" value="F:carbohydrate:proton symporter activity"/>
    <property type="evidence" value="ECO:0007669"/>
    <property type="project" value="TreeGrafter"/>
</dbReference>
<name>A0A074WWR0_9PEZI</name>
<feature type="transmembrane region" description="Helical" evidence="10">
    <location>
        <begin position="323"/>
        <end position="345"/>
    </location>
</feature>
<dbReference type="InterPro" id="IPR005828">
    <property type="entry name" value="MFS_sugar_transport-like"/>
</dbReference>
<feature type="domain" description="Major facilitator superfamily (MFS) profile" evidence="11">
    <location>
        <begin position="24"/>
        <end position="482"/>
    </location>
</feature>
<evidence type="ECO:0000256" key="8">
    <source>
        <dbReference type="ARBA" id="ARBA00043213"/>
    </source>
</evidence>
<keyword evidence="7 10" id="KW-0472">Membrane</keyword>
<dbReference type="GeneID" id="25410098"/>
<evidence type="ECO:0000256" key="10">
    <source>
        <dbReference type="SAM" id="Phobius"/>
    </source>
</evidence>
<keyword evidence="13" id="KW-1185">Reference proteome</keyword>
<dbReference type="Gene3D" id="1.20.1250.20">
    <property type="entry name" value="MFS general substrate transporter like domains"/>
    <property type="match status" value="2"/>
</dbReference>
<keyword evidence="3 9" id="KW-0813">Transport</keyword>
<feature type="transmembrane region" description="Helical" evidence="10">
    <location>
        <begin position="68"/>
        <end position="88"/>
    </location>
</feature>
<dbReference type="SUPFAM" id="SSF103473">
    <property type="entry name" value="MFS general substrate transporter"/>
    <property type="match status" value="1"/>
</dbReference>
<evidence type="ECO:0000313" key="12">
    <source>
        <dbReference type="EMBL" id="KEQ74182.1"/>
    </source>
</evidence>
<dbReference type="Pfam" id="PF00083">
    <property type="entry name" value="Sugar_tr"/>
    <property type="match status" value="1"/>
</dbReference>
<evidence type="ECO:0000256" key="5">
    <source>
        <dbReference type="ARBA" id="ARBA00022911"/>
    </source>
</evidence>
<evidence type="ECO:0000256" key="9">
    <source>
        <dbReference type="RuleBase" id="RU003346"/>
    </source>
</evidence>
<evidence type="ECO:0000256" key="2">
    <source>
        <dbReference type="ARBA" id="ARBA00010992"/>
    </source>
</evidence>
<feature type="transmembrane region" description="Helical" evidence="10">
    <location>
        <begin position="123"/>
        <end position="147"/>
    </location>
</feature>
<evidence type="ECO:0000256" key="1">
    <source>
        <dbReference type="ARBA" id="ARBA00004141"/>
    </source>
</evidence>
<evidence type="ECO:0000259" key="11">
    <source>
        <dbReference type="PROSITE" id="PS50850"/>
    </source>
</evidence>
<evidence type="ECO:0000256" key="4">
    <source>
        <dbReference type="ARBA" id="ARBA00022692"/>
    </source>
</evidence>
<dbReference type="PROSITE" id="PS00217">
    <property type="entry name" value="SUGAR_TRANSPORT_2"/>
    <property type="match status" value="1"/>
</dbReference>
<organism evidence="12 13">
    <name type="scientific">Aureobasidium namibiae CBS 147.97</name>
    <dbReference type="NCBI Taxonomy" id="1043004"/>
    <lineage>
        <taxon>Eukaryota</taxon>
        <taxon>Fungi</taxon>
        <taxon>Dikarya</taxon>
        <taxon>Ascomycota</taxon>
        <taxon>Pezizomycotina</taxon>
        <taxon>Dothideomycetes</taxon>
        <taxon>Dothideomycetidae</taxon>
        <taxon>Dothideales</taxon>
        <taxon>Saccotheciaceae</taxon>
        <taxon>Aureobasidium</taxon>
    </lineage>
</organism>
<keyword evidence="4 10" id="KW-0812">Transmembrane</keyword>
<proteinExistence type="inferred from homology"/>
<keyword evidence="6 10" id="KW-1133">Transmembrane helix</keyword>
<reference evidence="12 13" key="1">
    <citation type="journal article" date="2014" name="BMC Genomics">
        <title>Genome sequencing of four Aureobasidium pullulans varieties: biotechnological potential, stress tolerance, and description of new species.</title>
        <authorList>
            <person name="Gostin Ar C."/>
            <person name="Ohm R.A."/>
            <person name="Kogej T."/>
            <person name="Sonjak S."/>
            <person name="Turk M."/>
            <person name="Zajc J."/>
            <person name="Zalar P."/>
            <person name="Grube M."/>
            <person name="Sun H."/>
            <person name="Han J."/>
            <person name="Sharma A."/>
            <person name="Chiniquy J."/>
            <person name="Ngan C.Y."/>
            <person name="Lipzen A."/>
            <person name="Barry K."/>
            <person name="Grigoriev I.V."/>
            <person name="Gunde-Cimerman N."/>
        </authorList>
    </citation>
    <scope>NUCLEOTIDE SEQUENCE [LARGE SCALE GENOMIC DNA]</scope>
    <source>
        <strain evidence="12 13">CBS 147.97</strain>
    </source>
</reference>
<dbReference type="PANTHER" id="PTHR48022">
    <property type="entry name" value="PLASTIDIC GLUCOSE TRANSPORTER 4"/>
    <property type="match status" value="1"/>
</dbReference>
<sequence length="542" mass="59961">MGLLTLVEDRPTPSAVYNWRVYACAMVASFASCMIGYDSAFIGTTLALPSFVHEFGFKHIEAHHLATIKANIVSVYQAGAFFGSLFAYASAFFLGRRKSLWVFATVFMLGAGIMLISKNGDLAPILAGRVLAGIGVGGASMIVPIYISEISPPAVRGRLVGIYEMGWQLGGLVGFWINYALIETMPASRRQWQIPFAVQLIPGGLLLIGSFWLKESPRWLYSKGRREEGLRNLCWIRKLESNDIYIVEEVASLDAAIEHQTSTMGMGFFAPFKAVGKSREVQWRFLLGGLLFMWQNGSGINAINYYSPTVFKSIGITGTNTGFFTTGLFGVVKTVLTFVWLLFLIDKLGRRNLLMIGAAGGSVCMWIIGGYLLGTDGKRNGKELGPGGTAAVFFFYLWTTFYSPSWNGTPWVINSEMFDSNTRSLGQASAAANNWAWNFIISRFTPLMFLNMGPSGSGVYFFFASMMLASIVFVWFLVPETKSIPLESMDRLFEIKPVRKANKVVLEEVRLREEEFRHDAEGAGLDAAKGIDVSYEEHVTKV</sequence>
<dbReference type="PROSITE" id="PS00216">
    <property type="entry name" value="SUGAR_TRANSPORT_1"/>
    <property type="match status" value="1"/>
</dbReference>